<dbReference type="EnsemblMetazoa" id="PPAI009832-RA">
    <property type="protein sequence ID" value="PPAI009832-PA"/>
    <property type="gene ID" value="PPAI009832"/>
</dbReference>
<reference evidence="2" key="1">
    <citation type="submission" date="2022-08" db="UniProtKB">
        <authorList>
            <consortium name="EnsemblMetazoa"/>
        </authorList>
    </citation>
    <scope>IDENTIFICATION</scope>
    <source>
        <strain evidence="2">Israel</strain>
    </source>
</reference>
<dbReference type="EMBL" id="AJVK01017265">
    <property type="status" value="NOT_ANNOTATED_CDS"/>
    <property type="molecule type" value="Genomic_DNA"/>
</dbReference>
<sequence>MADIHFGRGNTFFSPTIFTLNNAISHYDFTTNQSRAVTGFCGRKFHTSSQLDKQKLPTFSVNRQSKIMSKLMHGRDKGKRHWYESRIPGGAHVGAASARAISNPEGQPRHVLKRVTVLNKLFMRNIADIMATGELSQEIVGKGLEICRVKISPDFHQAYVYWLAKGTDEDEELEKLLTRISGKLKHELSQLRLMGEVPKITFLKDLNYSKFSDVDRLLSKADFGEDYVPLHMGQKHKENIVLDKGEEVFPSDYLPEMRQDVFGLNHEEIMKKITRTIGKTRSAWEKYEFGAETEEDPKEWRPERDLNSLAAADSRLEERFNQFLLNTRGKSEVPERKKYRPEIHMMPKEEPWEEPVDNSLFEEDSLDENYPEK</sequence>
<feature type="compositionally biased region" description="Basic and acidic residues" evidence="1">
    <location>
        <begin position="331"/>
        <end position="350"/>
    </location>
</feature>
<dbReference type="InterPro" id="IPR039212">
    <property type="entry name" value="RBFA_mitochondrial"/>
</dbReference>
<dbReference type="InterPro" id="IPR023799">
    <property type="entry name" value="RbfA_dom_sf"/>
</dbReference>
<organism evidence="2 3">
    <name type="scientific">Phlebotomus papatasi</name>
    <name type="common">Sandfly</name>
    <dbReference type="NCBI Taxonomy" id="29031"/>
    <lineage>
        <taxon>Eukaryota</taxon>
        <taxon>Metazoa</taxon>
        <taxon>Ecdysozoa</taxon>
        <taxon>Arthropoda</taxon>
        <taxon>Hexapoda</taxon>
        <taxon>Insecta</taxon>
        <taxon>Pterygota</taxon>
        <taxon>Neoptera</taxon>
        <taxon>Endopterygota</taxon>
        <taxon>Diptera</taxon>
        <taxon>Nematocera</taxon>
        <taxon>Psychodoidea</taxon>
        <taxon>Psychodidae</taxon>
        <taxon>Phlebotomus</taxon>
        <taxon>Phlebotomus</taxon>
    </lineage>
</organism>
<accession>A0A1B0EZK3</accession>
<proteinExistence type="predicted"/>
<dbReference type="InterPro" id="IPR000238">
    <property type="entry name" value="RbfA"/>
</dbReference>
<evidence type="ECO:0008006" key="4">
    <source>
        <dbReference type="Google" id="ProtNLM"/>
    </source>
</evidence>
<dbReference type="Proteomes" id="UP000092462">
    <property type="component" value="Unassembled WGS sequence"/>
</dbReference>
<dbReference type="AlphaFoldDB" id="A0A1B0EZK3"/>
<feature type="region of interest" description="Disordered" evidence="1">
    <location>
        <begin position="331"/>
        <end position="373"/>
    </location>
</feature>
<dbReference type="SUPFAM" id="SSF89919">
    <property type="entry name" value="Ribosome-binding factor A, RbfA"/>
    <property type="match status" value="1"/>
</dbReference>
<keyword evidence="3" id="KW-1185">Reference proteome</keyword>
<evidence type="ECO:0000313" key="3">
    <source>
        <dbReference type="Proteomes" id="UP000092462"/>
    </source>
</evidence>
<dbReference type="VEuPathDB" id="VectorBase:PPAI009832"/>
<dbReference type="PANTHER" id="PTHR14725">
    <property type="entry name" value="RIBOSOME-BINDING FACTOR A, MITOCHONDRIAL-RELATED"/>
    <property type="match status" value="1"/>
</dbReference>
<dbReference type="EMBL" id="AJVK01017267">
    <property type="status" value="NOT_ANNOTATED_CDS"/>
    <property type="molecule type" value="Genomic_DNA"/>
</dbReference>
<dbReference type="VEuPathDB" id="VectorBase:PPAPM1_010299"/>
<protein>
    <recommendedName>
        <fullName evidence="4">Ribosome-binding factor A</fullName>
    </recommendedName>
</protein>
<dbReference type="PANTHER" id="PTHR14725:SF0">
    <property type="entry name" value="RIBOSOME-BINDING FACTOR A, MITOCHONDRIAL-RELATED"/>
    <property type="match status" value="1"/>
</dbReference>
<dbReference type="Pfam" id="PF02033">
    <property type="entry name" value="RBFA"/>
    <property type="match status" value="1"/>
</dbReference>
<dbReference type="EMBL" id="AJVK01017266">
    <property type="status" value="NOT_ANNOTATED_CDS"/>
    <property type="molecule type" value="Genomic_DNA"/>
</dbReference>
<dbReference type="InterPro" id="IPR015946">
    <property type="entry name" value="KH_dom-like_a/b"/>
</dbReference>
<dbReference type="GO" id="GO:0006364">
    <property type="term" value="P:rRNA processing"/>
    <property type="evidence" value="ECO:0007669"/>
    <property type="project" value="InterPro"/>
</dbReference>
<evidence type="ECO:0000313" key="2">
    <source>
        <dbReference type="EnsemblMetazoa" id="PPAI009832-PA"/>
    </source>
</evidence>
<dbReference type="Gene3D" id="3.30.300.20">
    <property type="match status" value="1"/>
</dbReference>
<name>A0A1B0EZK3_PHLPP</name>
<evidence type="ECO:0000256" key="1">
    <source>
        <dbReference type="SAM" id="MobiDB-lite"/>
    </source>
</evidence>
<feature type="compositionally biased region" description="Acidic residues" evidence="1">
    <location>
        <begin position="351"/>
        <end position="373"/>
    </location>
</feature>